<reference evidence="3" key="1">
    <citation type="submission" date="2019-08" db="EMBL/GenBank/DDBJ databases">
        <authorList>
            <person name="Kucharzyk K."/>
            <person name="Murdoch R.W."/>
            <person name="Higgins S."/>
            <person name="Loffler F."/>
        </authorList>
    </citation>
    <scope>NUCLEOTIDE SEQUENCE</scope>
</reference>
<dbReference type="InterPro" id="IPR027417">
    <property type="entry name" value="P-loop_NTPase"/>
</dbReference>
<dbReference type="AlphaFoldDB" id="A0A645BW71"/>
<dbReference type="Pfam" id="PF13175">
    <property type="entry name" value="AAA_15"/>
    <property type="match status" value="1"/>
</dbReference>
<dbReference type="InterPro" id="IPR003959">
    <property type="entry name" value="ATPase_AAA_core"/>
</dbReference>
<dbReference type="Gene3D" id="3.40.50.300">
    <property type="entry name" value="P-loop containing nucleotide triphosphate hydrolases"/>
    <property type="match status" value="1"/>
</dbReference>
<dbReference type="GO" id="GO:0005524">
    <property type="term" value="F:ATP binding"/>
    <property type="evidence" value="ECO:0007669"/>
    <property type="project" value="InterPro"/>
</dbReference>
<dbReference type="GO" id="GO:0006302">
    <property type="term" value="P:double-strand break repair"/>
    <property type="evidence" value="ECO:0007669"/>
    <property type="project" value="TreeGrafter"/>
</dbReference>
<evidence type="ECO:0000313" key="3">
    <source>
        <dbReference type="EMBL" id="MPM69690.1"/>
    </source>
</evidence>
<evidence type="ECO:0000259" key="2">
    <source>
        <dbReference type="Pfam" id="PF13304"/>
    </source>
</evidence>
<evidence type="ECO:0008006" key="4">
    <source>
        <dbReference type="Google" id="ProtNLM"/>
    </source>
</evidence>
<protein>
    <recommendedName>
        <fullName evidence="4">ATPase AAA-type core domain-containing protein</fullName>
    </recommendedName>
</protein>
<dbReference type="GO" id="GO:0016887">
    <property type="term" value="F:ATP hydrolysis activity"/>
    <property type="evidence" value="ECO:0007669"/>
    <property type="project" value="InterPro"/>
</dbReference>
<comment type="caution">
    <text evidence="3">The sequence shown here is derived from an EMBL/GenBank/DDBJ whole genome shotgun (WGS) entry which is preliminary data.</text>
</comment>
<dbReference type="GO" id="GO:0000731">
    <property type="term" value="P:DNA synthesis involved in DNA repair"/>
    <property type="evidence" value="ECO:0007669"/>
    <property type="project" value="TreeGrafter"/>
</dbReference>
<accession>A0A645BW71</accession>
<evidence type="ECO:0000259" key="1">
    <source>
        <dbReference type="Pfam" id="PF13175"/>
    </source>
</evidence>
<dbReference type="PANTHER" id="PTHR32182">
    <property type="entry name" value="DNA REPLICATION AND REPAIR PROTEIN RECF"/>
    <property type="match status" value="1"/>
</dbReference>
<dbReference type="Pfam" id="PF13304">
    <property type="entry name" value="AAA_21"/>
    <property type="match status" value="1"/>
</dbReference>
<gene>
    <name evidence="3" type="ORF">SDC9_116638</name>
</gene>
<feature type="domain" description="Endonuclease GajA/Old nuclease/RecF-like AAA" evidence="1">
    <location>
        <begin position="1"/>
        <end position="77"/>
    </location>
</feature>
<sequence>MLSRVYLDNFKSLIDFSFPPQKDLQGIPAFSCLVGLNGCGKSTILQAFDFLAQLPQGRIDSWLETRGWKHEELTSKFTKKTTITFSISLLHQGKSIVWSGTYNKQTIRCTQEKVTEDGKTIFLVQDGKLNIVSPTEISTLPVKDLLYQGSILSVYKFDVLKVPAIGAILDFSQGMKSLELLNPQLIKTRSRAAADVGIGGEKLTAFFHGLSFEQKKTILTQLQEFYPQVTSILSSSLRAGWKTITVSESFDTGNKNRLETETTHLNDGMLRILTIITQMQTSHTCLLLDEIENGINPELVERLMDYLVSSNKQVIVTTHSPMVLNYLDDQVAKDGIFLVYRNAAGYTRCGRYFQSNRTREKLRLLGPGEVFVDTTMQEVSSDLEHEIT</sequence>
<name>A0A645BW71_9ZZZZ</name>
<dbReference type="EMBL" id="VSSQ01023016">
    <property type="protein sequence ID" value="MPM69690.1"/>
    <property type="molecule type" value="Genomic_DNA"/>
</dbReference>
<organism evidence="3">
    <name type="scientific">bioreactor metagenome</name>
    <dbReference type="NCBI Taxonomy" id="1076179"/>
    <lineage>
        <taxon>unclassified sequences</taxon>
        <taxon>metagenomes</taxon>
        <taxon>ecological metagenomes</taxon>
    </lineage>
</organism>
<dbReference type="SUPFAM" id="SSF52540">
    <property type="entry name" value="P-loop containing nucleoside triphosphate hydrolases"/>
    <property type="match status" value="1"/>
</dbReference>
<feature type="domain" description="ATPase AAA-type core" evidence="2">
    <location>
        <begin position="221"/>
        <end position="324"/>
    </location>
</feature>
<dbReference type="CDD" id="cd00267">
    <property type="entry name" value="ABC_ATPase"/>
    <property type="match status" value="1"/>
</dbReference>
<dbReference type="PANTHER" id="PTHR32182:SF22">
    <property type="entry name" value="ATP-DEPENDENT ENDONUCLEASE, OLD FAMILY-RELATED"/>
    <property type="match status" value="1"/>
</dbReference>
<dbReference type="InterPro" id="IPR041685">
    <property type="entry name" value="AAA_GajA/Old/RecF-like"/>
</dbReference>
<proteinExistence type="predicted"/>